<dbReference type="Gene3D" id="1.10.10.10">
    <property type="entry name" value="Winged helix-like DNA-binding domain superfamily/Winged helix DNA-binding domain"/>
    <property type="match status" value="1"/>
</dbReference>
<evidence type="ECO:0000259" key="4">
    <source>
        <dbReference type="PROSITE" id="PS50995"/>
    </source>
</evidence>
<dbReference type="SMART" id="SM00347">
    <property type="entry name" value="HTH_MARR"/>
    <property type="match status" value="1"/>
</dbReference>
<evidence type="ECO:0000313" key="5">
    <source>
        <dbReference type="EMBL" id="CCO48045.1"/>
    </source>
</evidence>
<dbReference type="EMBL" id="CAOF01000137">
    <property type="protein sequence ID" value="CCO48045.1"/>
    <property type="molecule type" value="Genomic_DNA"/>
</dbReference>
<dbReference type="InterPro" id="IPR000835">
    <property type="entry name" value="HTH_MarR-typ"/>
</dbReference>
<accession>A0AAV2VTY2</accession>
<dbReference type="GO" id="GO:0003677">
    <property type="term" value="F:DNA binding"/>
    <property type="evidence" value="ECO:0007669"/>
    <property type="project" value="UniProtKB-KW"/>
</dbReference>
<proteinExistence type="predicted"/>
<dbReference type="PANTHER" id="PTHR42756">
    <property type="entry name" value="TRANSCRIPTIONAL REGULATOR, MARR"/>
    <property type="match status" value="1"/>
</dbReference>
<comment type="caution">
    <text evidence="5">The sequence shown here is derived from an EMBL/GenBank/DDBJ whole genome shotgun (WGS) entry which is preliminary data.</text>
</comment>
<dbReference type="RefSeq" id="WP_004406978.1">
    <property type="nucleotide sequence ID" value="NZ_LK391965.1"/>
</dbReference>
<protein>
    <submittedName>
        <fullName evidence="5">Transcriptional regulator, MarR family</fullName>
    </submittedName>
</protein>
<gene>
    <name evidence="5" type="ORF">VIBNISOn1_450008</name>
</gene>
<evidence type="ECO:0000313" key="6">
    <source>
        <dbReference type="Proteomes" id="UP000018211"/>
    </source>
</evidence>
<feature type="domain" description="HTH marR-type" evidence="4">
    <location>
        <begin position="1"/>
        <end position="140"/>
    </location>
</feature>
<dbReference type="Proteomes" id="UP000018211">
    <property type="component" value="Unassembled WGS sequence"/>
</dbReference>
<sequence length="145" mass="17054">MSETFEREKSFGWKVNVVASHMAKMLEQELAKHDFPKSFWPTMMCLWEQEGVTQRELSDKSRIENSTTTRTLDKLEDRGWVERQADPNSRRSYRIYLTEEGRKLKDTLQPLAHQVNQGALSHLEQNEQQELIRLLTKVMVGFANK</sequence>
<keyword evidence="2" id="KW-0238">DNA-binding</keyword>
<dbReference type="PROSITE" id="PS50995">
    <property type="entry name" value="HTH_MARR_2"/>
    <property type="match status" value="1"/>
</dbReference>
<dbReference type="InterPro" id="IPR036390">
    <property type="entry name" value="WH_DNA-bd_sf"/>
</dbReference>
<evidence type="ECO:0000256" key="1">
    <source>
        <dbReference type="ARBA" id="ARBA00023015"/>
    </source>
</evidence>
<keyword evidence="3" id="KW-0804">Transcription</keyword>
<reference evidence="5 6" key="1">
    <citation type="journal article" date="2013" name="ISME J.">
        <title>Comparative genomics of pathogenic lineages of Vibrio nigripulchritudo identifies virulence-associated traits.</title>
        <authorList>
            <person name="Goudenege D."/>
            <person name="Labreuche Y."/>
            <person name="Krin E."/>
            <person name="Ansquer D."/>
            <person name="Mangenot S."/>
            <person name="Calteau A."/>
            <person name="Medigue C."/>
            <person name="Mazel D."/>
            <person name="Polz M.F."/>
            <person name="Le Roux F."/>
        </authorList>
    </citation>
    <scope>NUCLEOTIDE SEQUENCE [LARGE SCALE GENOMIC DNA]</scope>
    <source>
        <strain evidence="5 6">SOn1</strain>
    </source>
</reference>
<keyword evidence="1" id="KW-0805">Transcription regulation</keyword>
<dbReference type="SUPFAM" id="SSF46785">
    <property type="entry name" value="Winged helix' DNA-binding domain"/>
    <property type="match status" value="1"/>
</dbReference>
<dbReference type="PANTHER" id="PTHR42756:SF1">
    <property type="entry name" value="TRANSCRIPTIONAL REPRESSOR OF EMRAB OPERON"/>
    <property type="match status" value="1"/>
</dbReference>
<dbReference type="InterPro" id="IPR036388">
    <property type="entry name" value="WH-like_DNA-bd_sf"/>
</dbReference>
<name>A0AAV2VTY2_9VIBR</name>
<evidence type="ECO:0000256" key="2">
    <source>
        <dbReference type="ARBA" id="ARBA00023125"/>
    </source>
</evidence>
<organism evidence="5 6">
    <name type="scientific">Vibrio nigripulchritudo SOn1</name>
    <dbReference type="NCBI Taxonomy" id="1238450"/>
    <lineage>
        <taxon>Bacteria</taxon>
        <taxon>Pseudomonadati</taxon>
        <taxon>Pseudomonadota</taxon>
        <taxon>Gammaproteobacteria</taxon>
        <taxon>Vibrionales</taxon>
        <taxon>Vibrionaceae</taxon>
        <taxon>Vibrio</taxon>
    </lineage>
</organism>
<dbReference type="GO" id="GO:0003700">
    <property type="term" value="F:DNA-binding transcription factor activity"/>
    <property type="evidence" value="ECO:0007669"/>
    <property type="project" value="InterPro"/>
</dbReference>
<dbReference type="PRINTS" id="PR00598">
    <property type="entry name" value="HTHMARR"/>
</dbReference>
<dbReference type="AlphaFoldDB" id="A0AAV2VTY2"/>
<dbReference type="Pfam" id="PF01047">
    <property type="entry name" value="MarR"/>
    <property type="match status" value="1"/>
</dbReference>
<evidence type="ECO:0000256" key="3">
    <source>
        <dbReference type="ARBA" id="ARBA00023163"/>
    </source>
</evidence>